<dbReference type="Gene3D" id="1.10.1200.30">
    <property type="match status" value="1"/>
</dbReference>
<name>A0A3M0L6J6_HIRRU</name>
<comment type="caution">
    <text evidence="2">The sequence shown here is derived from an EMBL/GenBank/DDBJ whole genome shotgun (WGS) entry which is preliminary data.</text>
</comment>
<feature type="region of interest" description="Disordered" evidence="1">
    <location>
        <begin position="59"/>
        <end position="79"/>
    </location>
</feature>
<evidence type="ECO:0000256" key="1">
    <source>
        <dbReference type="SAM" id="MobiDB-lite"/>
    </source>
</evidence>
<dbReference type="OrthoDB" id="9398474at2759"/>
<dbReference type="InterPro" id="IPR008916">
    <property type="entry name" value="Retrov_capsid_C"/>
</dbReference>
<proteinExistence type="predicted"/>
<evidence type="ECO:0000313" key="3">
    <source>
        <dbReference type="Proteomes" id="UP000269221"/>
    </source>
</evidence>
<evidence type="ECO:0000313" key="2">
    <source>
        <dbReference type="EMBL" id="RMC21302.1"/>
    </source>
</evidence>
<dbReference type="Proteomes" id="UP000269221">
    <property type="component" value="Unassembled WGS sequence"/>
</dbReference>
<dbReference type="AlphaFoldDB" id="A0A3M0L6J6"/>
<reference evidence="2 3" key="1">
    <citation type="submission" date="2018-07" db="EMBL/GenBank/DDBJ databases">
        <title>A high quality draft genome assembly of the barn swallow (H. rustica rustica).</title>
        <authorList>
            <person name="Formenti G."/>
            <person name="Chiara M."/>
            <person name="Poveda L."/>
            <person name="Francoijs K.-J."/>
            <person name="Bonisoli-Alquati A."/>
            <person name="Canova L."/>
            <person name="Gianfranceschi L."/>
            <person name="Horner D.S."/>
            <person name="Saino N."/>
        </authorList>
    </citation>
    <scope>NUCLEOTIDE SEQUENCE [LARGE SCALE GENOMIC DNA]</scope>
    <source>
        <strain evidence="2">Chelidonia</strain>
        <tissue evidence="2">Blood</tissue>
    </source>
</reference>
<keyword evidence="3" id="KW-1185">Reference proteome</keyword>
<feature type="compositionally biased region" description="Basic and acidic residues" evidence="1">
    <location>
        <begin position="59"/>
        <end position="72"/>
    </location>
</feature>
<organism evidence="2 3">
    <name type="scientific">Hirundo rustica rustica</name>
    <dbReference type="NCBI Taxonomy" id="333673"/>
    <lineage>
        <taxon>Eukaryota</taxon>
        <taxon>Metazoa</taxon>
        <taxon>Chordata</taxon>
        <taxon>Craniata</taxon>
        <taxon>Vertebrata</taxon>
        <taxon>Euteleostomi</taxon>
        <taxon>Archelosauria</taxon>
        <taxon>Archosauria</taxon>
        <taxon>Dinosauria</taxon>
        <taxon>Saurischia</taxon>
        <taxon>Theropoda</taxon>
        <taxon>Coelurosauria</taxon>
        <taxon>Aves</taxon>
        <taxon>Neognathae</taxon>
        <taxon>Neoaves</taxon>
        <taxon>Telluraves</taxon>
        <taxon>Australaves</taxon>
        <taxon>Passeriformes</taxon>
        <taxon>Sylvioidea</taxon>
        <taxon>Hirundinidae</taxon>
        <taxon>Hirundo</taxon>
    </lineage>
</organism>
<gene>
    <name evidence="2" type="ORF">DUI87_02163</name>
</gene>
<protein>
    <submittedName>
        <fullName evidence="2">Uncharacterized protein</fullName>
    </submittedName>
</protein>
<dbReference type="EMBL" id="QRBI01000093">
    <property type="protein sequence ID" value="RMC21302.1"/>
    <property type="molecule type" value="Genomic_DNA"/>
</dbReference>
<sequence length="98" mass="11327">MQWWSQSEDLELQQKMILEVMQTNANDVCKRIILGLPVDPPPTLDHLIETCTKRAIIDPKDQQKDRGSETRLHHQPPFHLNHRWLGGSHVSRVGGRDT</sequence>
<accession>A0A3M0L6J6</accession>